<dbReference type="CDD" id="cd01398">
    <property type="entry name" value="RPI_A"/>
    <property type="match status" value="1"/>
</dbReference>
<feature type="binding site" evidence="3">
    <location>
        <position position="128"/>
    </location>
    <ligand>
        <name>substrate</name>
    </ligand>
</feature>
<sequence length="238" mass="25254">MSQDTLKRLVSQAAADYILTRIPEGAVIGIGTGSTVNYLIDALASHKVFNARYHGAVSSSNATTARLKMHGIKVLDLNDIETLPVYIDGADEINHHGHMIKGGGGALTREKIIAQVAEIFICIADASKRVNTLGHFALPVEIIPLARAALSRKFLALGGRPVLRTTANGAPYLTDNGNQIIDVHGLQITDPVTLEAKINSWPGVVTVGLFAKRPANLCLLASATGIEMIEYGPCPQAS</sequence>
<dbReference type="PANTHER" id="PTHR11934">
    <property type="entry name" value="RIBOSE-5-PHOSPHATE ISOMERASE"/>
    <property type="match status" value="1"/>
</dbReference>
<keyword evidence="5" id="KW-1185">Reference proteome</keyword>
<dbReference type="EC" id="5.3.1.6" evidence="3"/>
<keyword evidence="2 3" id="KW-0413">Isomerase</keyword>
<dbReference type="GO" id="GO:0006014">
    <property type="term" value="P:D-ribose metabolic process"/>
    <property type="evidence" value="ECO:0007669"/>
    <property type="project" value="TreeGrafter"/>
</dbReference>
<dbReference type="NCBIfam" id="TIGR00021">
    <property type="entry name" value="rpiA"/>
    <property type="match status" value="1"/>
</dbReference>
<comment type="pathway">
    <text evidence="3">Carbohydrate degradation; pentose phosphate pathway; D-ribose 5-phosphate from D-ribulose 5-phosphate (non-oxidative stage): step 1/1.</text>
</comment>
<comment type="subunit">
    <text evidence="3">Homodimer.</text>
</comment>
<dbReference type="GO" id="GO:0005829">
    <property type="term" value="C:cytosol"/>
    <property type="evidence" value="ECO:0007669"/>
    <property type="project" value="TreeGrafter"/>
</dbReference>
<dbReference type="InterPro" id="IPR037171">
    <property type="entry name" value="NagB/RpiA_transferase-like"/>
</dbReference>
<protein>
    <recommendedName>
        <fullName evidence="3">Ribose-5-phosphate isomerase A</fullName>
        <ecNumber evidence="3">5.3.1.6</ecNumber>
    </recommendedName>
    <alternativeName>
        <fullName evidence="3">Phosphoriboisomerase A</fullName>
        <shortName evidence="3">PRI</shortName>
    </alternativeName>
</protein>
<dbReference type="HAMAP" id="MF_00170">
    <property type="entry name" value="Rib_5P_isom_A"/>
    <property type="match status" value="1"/>
</dbReference>
<evidence type="ECO:0000313" key="5">
    <source>
        <dbReference type="Proteomes" id="UP000282597"/>
    </source>
</evidence>
<dbReference type="GO" id="GO:0004751">
    <property type="term" value="F:ribose-5-phosphate isomerase activity"/>
    <property type="evidence" value="ECO:0007669"/>
    <property type="project" value="UniProtKB-UniRule"/>
</dbReference>
<comment type="similarity">
    <text evidence="3">Belongs to the ribose 5-phosphate isomerase family.</text>
</comment>
<dbReference type="FunFam" id="3.40.50.1360:FF:000001">
    <property type="entry name" value="Ribose-5-phosphate isomerase A"/>
    <property type="match status" value="1"/>
</dbReference>
<evidence type="ECO:0000256" key="3">
    <source>
        <dbReference type="HAMAP-Rule" id="MF_00170"/>
    </source>
</evidence>
<dbReference type="Pfam" id="PF06026">
    <property type="entry name" value="Rib_5-P_isom_A"/>
    <property type="match status" value="1"/>
</dbReference>
<comment type="catalytic activity">
    <reaction evidence="1 3">
        <text>aldehydo-D-ribose 5-phosphate = D-ribulose 5-phosphate</text>
        <dbReference type="Rhea" id="RHEA:14657"/>
        <dbReference type="ChEBI" id="CHEBI:58121"/>
        <dbReference type="ChEBI" id="CHEBI:58273"/>
        <dbReference type="EC" id="5.3.1.6"/>
    </reaction>
</comment>
<comment type="function">
    <text evidence="3">Catalyzes the reversible conversion of ribose-5-phosphate to ribulose 5-phosphate.</text>
</comment>
<dbReference type="InterPro" id="IPR004788">
    <property type="entry name" value="Ribose5P_isomerase_type_A"/>
</dbReference>
<evidence type="ECO:0000256" key="1">
    <source>
        <dbReference type="ARBA" id="ARBA00001713"/>
    </source>
</evidence>
<reference evidence="4 5" key="1">
    <citation type="journal article" date="2018" name="Microbes Environ.">
        <title>Comparative Genomic Insights into Endofungal Lifestyles of Two Bacterial Endosymbionts, Mycoavidus cysteinexigens and Burkholderia rhizoxinica.</title>
        <authorList>
            <person name="Sharmin D."/>
            <person name="Guo Y."/>
            <person name="Nishizawa T."/>
            <person name="Ohshima S."/>
            <person name="Sato Y."/>
            <person name="Takashima Y."/>
            <person name="Narisawa K."/>
            <person name="Ohta H."/>
        </authorList>
    </citation>
    <scope>NUCLEOTIDE SEQUENCE [LARGE SCALE GENOMIC DNA]</scope>
    <source>
        <strain evidence="4 5">B1-EB</strain>
    </source>
</reference>
<feature type="binding site" evidence="3">
    <location>
        <begin position="101"/>
        <end position="104"/>
    </location>
    <ligand>
        <name>substrate</name>
    </ligand>
</feature>
<evidence type="ECO:0000256" key="2">
    <source>
        <dbReference type="ARBA" id="ARBA00023235"/>
    </source>
</evidence>
<dbReference type="AlphaFoldDB" id="A0A2Z6EVZ2"/>
<dbReference type="EMBL" id="AP018150">
    <property type="protein sequence ID" value="BBE09566.1"/>
    <property type="molecule type" value="Genomic_DNA"/>
</dbReference>
<proteinExistence type="inferred from homology"/>
<dbReference type="UniPathway" id="UPA00115">
    <property type="reaction ID" value="UER00412"/>
</dbReference>
<dbReference type="GO" id="GO:0009052">
    <property type="term" value="P:pentose-phosphate shunt, non-oxidative branch"/>
    <property type="evidence" value="ECO:0007669"/>
    <property type="project" value="UniProtKB-UniRule"/>
</dbReference>
<name>A0A2Z6EVZ2_9BURK</name>
<dbReference type="SUPFAM" id="SSF75445">
    <property type="entry name" value="D-ribose-5-phosphate isomerase (RpiA), lid domain"/>
    <property type="match status" value="1"/>
</dbReference>
<dbReference type="Gene3D" id="3.30.70.260">
    <property type="match status" value="1"/>
</dbReference>
<dbReference type="PANTHER" id="PTHR11934:SF0">
    <property type="entry name" value="RIBOSE-5-PHOSPHATE ISOMERASE"/>
    <property type="match status" value="1"/>
</dbReference>
<feature type="binding site" evidence="3">
    <location>
        <begin position="32"/>
        <end position="35"/>
    </location>
    <ligand>
        <name>substrate</name>
    </ligand>
</feature>
<dbReference type="NCBIfam" id="NF001924">
    <property type="entry name" value="PRK00702.1"/>
    <property type="match status" value="1"/>
</dbReference>
<dbReference type="RefSeq" id="WP_045361738.1">
    <property type="nucleotide sequence ID" value="NZ_AP018150.1"/>
</dbReference>
<feature type="binding site" evidence="3">
    <location>
        <begin position="88"/>
        <end position="91"/>
    </location>
    <ligand>
        <name>substrate</name>
    </ligand>
</feature>
<dbReference type="KEGG" id="mcys:MCB1EB_1405"/>
<accession>A0A2Z6EVZ2</accession>
<dbReference type="SUPFAM" id="SSF100950">
    <property type="entry name" value="NagB/RpiA/CoA transferase-like"/>
    <property type="match status" value="1"/>
</dbReference>
<dbReference type="Proteomes" id="UP000282597">
    <property type="component" value="Chromosome"/>
</dbReference>
<organism evidence="4 5">
    <name type="scientific">Mycoavidus cysteinexigens</name>
    <dbReference type="NCBI Taxonomy" id="1553431"/>
    <lineage>
        <taxon>Bacteria</taxon>
        <taxon>Pseudomonadati</taxon>
        <taxon>Pseudomonadota</taxon>
        <taxon>Betaproteobacteria</taxon>
        <taxon>Burkholderiales</taxon>
        <taxon>Burkholderiaceae</taxon>
        <taxon>Mycoavidus</taxon>
    </lineage>
</organism>
<dbReference type="Gene3D" id="3.40.50.1360">
    <property type="match status" value="1"/>
</dbReference>
<dbReference type="InterPro" id="IPR020672">
    <property type="entry name" value="Ribose5P_isomerase_typA_subgr"/>
</dbReference>
<gene>
    <name evidence="3" type="primary">rpiA</name>
    <name evidence="4" type="ORF">MCB1EB_1405</name>
</gene>
<evidence type="ECO:0000313" key="4">
    <source>
        <dbReference type="EMBL" id="BBE09566.1"/>
    </source>
</evidence>
<feature type="active site" description="Proton acceptor" evidence="3">
    <location>
        <position position="110"/>
    </location>
</feature>